<name>A0A2W2GWL3_9ACTN</name>
<evidence type="ECO:0000313" key="2">
    <source>
        <dbReference type="EMBL" id="PZG52123.1"/>
    </source>
</evidence>
<evidence type="ECO:0000313" key="3">
    <source>
        <dbReference type="Proteomes" id="UP000248544"/>
    </source>
</evidence>
<feature type="transmembrane region" description="Helical" evidence="1">
    <location>
        <begin position="94"/>
        <end position="114"/>
    </location>
</feature>
<keyword evidence="3" id="KW-1185">Reference proteome</keyword>
<reference evidence="2 3" key="1">
    <citation type="submission" date="2018-01" db="EMBL/GenBank/DDBJ databases">
        <title>Draft genome sequence of Sphaerisporangium sp. 7K107.</title>
        <authorList>
            <person name="Sahin N."/>
            <person name="Saygin H."/>
            <person name="Ay H."/>
        </authorList>
    </citation>
    <scope>NUCLEOTIDE SEQUENCE [LARGE SCALE GENOMIC DNA]</scope>
    <source>
        <strain evidence="2 3">7K107</strain>
    </source>
</reference>
<proteinExistence type="predicted"/>
<keyword evidence="1" id="KW-0812">Transmembrane</keyword>
<keyword evidence="1" id="KW-1133">Transmembrane helix</keyword>
<sequence>MADIDPDELERTIERTRADLARTVDAIADRVSPRRVAERGVARVRANAEHLLSTVGSTVGDVVGLAGPPRPALGPDEGEGPDDLWVDRERARELAPVLIGVGAVLVVGAAIMLWRRRR</sequence>
<evidence type="ECO:0000256" key="1">
    <source>
        <dbReference type="SAM" id="Phobius"/>
    </source>
</evidence>
<comment type="caution">
    <text evidence="2">The sequence shown here is derived from an EMBL/GenBank/DDBJ whole genome shotgun (WGS) entry which is preliminary data.</text>
</comment>
<dbReference type="InterPro" id="IPR022062">
    <property type="entry name" value="DUF3618"/>
</dbReference>
<evidence type="ECO:0008006" key="4">
    <source>
        <dbReference type="Google" id="ProtNLM"/>
    </source>
</evidence>
<gene>
    <name evidence="2" type="ORF">C1I98_07330</name>
</gene>
<organism evidence="2 3">
    <name type="scientific">Spongiactinospora gelatinilytica</name>
    <dbReference type="NCBI Taxonomy" id="2666298"/>
    <lineage>
        <taxon>Bacteria</taxon>
        <taxon>Bacillati</taxon>
        <taxon>Actinomycetota</taxon>
        <taxon>Actinomycetes</taxon>
        <taxon>Streptosporangiales</taxon>
        <taxon>Streptosporangiaceae</taxon>
        <taxon>Spongiactinospora</taxon>
    </lineage>
</organism>
<dbReference type="EMBL" id="POUA01000036">
    <property type="protein sequence ID" value="PZG52123.1"/>
    <property type="molecule type" value="Genomic_DNA"/>
</dbReference>
<keyword evidence="1" id="KW-0472">Membrane</keyword>
<dbReference type="Proteomes" id="UP000248544">
    <property type="component" value="Unassembled WGS sequence"/>
</dbReference>
<protein>
    <recommendedName>
        <fullName evidence="4">DUF3618 domain-containing protein</fullName>
    </recommendedName>
</protein>
<dbReference type="AlphaFoldDB" id="A0A2W2GWL3"/>
<dbReference type="RefSeq" id="WP_111166319.1">
    <property type="nucleotide sequence ID" value="NZ_POUA01000036.1"/>
</dbReference>
<accession>A0A2W2GWL3</accession>
<dbReference type="Pfam" id="PF12277">
    <property type="entry name" value="DUF3618"/>
    <property type="match status" value="1"/>
</dbReference>